<evidence type="ECO:0000313" key="1">
    <source>
        <dbReference type="EMBL" id="OBZ84226.1"/>
    </source>
</evidence>
<keyword evidence="2" id="KW-1185">Reference proteome</keyword>
<dbReference type="AlphaFoldDB" id="A0A1C7N6H1"/>
<organism evidence="1 2">
    <name type="scientific">Choanephora cucurbitarum</name>
    <dbReference type="NCBI Taxonomy" id="101091"/>
    <lineage>
        <taxon>Eukaryota</taxon>
        <taxon>Fungi</taxon>
        <taxon>Fungi incertae sedis</taxon>
        <taxon>Mucoromycota</taxon>
        <taxon>Mucoromycotina</taxon>
        <taxon>Mucoromycetes</taxon>
        <taxon>Mucorales</taxon>
        <taxon>Mucorineae</taxon>
        <taxon>Choanephoraceae</taxon>
        <taxon>Choanephoroideae</taxon>
        <taxon>Choanephora</taxon>
    </lineage>
</organism>
<name>A0A1C7N6H1_9FUNG</name>
<dbReference type="EMBL" id="LUGH01000538">
    <property type="protein sequence ID" value="OBZ84226.1"/>
    <property type="molecule type" value="Genomic_DNA"/>
</dbReference>
<dbReference type="InParanoid" id="A0A1C7N6H1"/>
<gene>
    <name evidence="1" type="ORF">A0J61_07725</name>
</gene>
<proteinExistence type="predicted"/>
<dbReference type="STRING" id="101091.A0A1C7N6H1"/>
<evidence type="ECO:0000313" key="2">
    <source>
        <dbReference type="Proteomes" id="UP000093000"/>
    </source>
</evidence>
<protein>
    <submittedName>
        <fullName evidence="1">Uncharacterized protein</fullName>
    </submittedName>
</protein>
<comment type="caution">
    <text evidence="1">The sequence shown here is derived from an EMBL/GenBank/DDBJ whole genome shotgun (WGS) entry which is preliminary data.</text>
</comment>
<dbReference type="OrthoDB" id="2135488at2759"/>
<reference evidence="1 2" key="1">
    <citation type="submission" date="2016-03" db="EMBL/GenBank/DDBJ databases">
        <title>Choanephora cucurbitarum.</title>
        <authorList>
            <person name="Min B."/>
            <person name="Park H."/>
            <person name="Park J.-H."/>
            <person name="Shin H.-D."/>
            <person name="Choi I.-G."/>
        </authorList>
    </citation>
    <scope>NUCLEOTIDE SEQUENCE [LARGE SCALE GENOMIC DNA]</scope>
    <source>
        <strain evidence="1 2">KUS-F28377</strain>
    </source>
</reference>
<dbReference type="Proteomes" id="UP000093000">
    <property type="component" value="Unassembled WGS sequence"/>
</dbReference>
<sequence>MAYERNTVEGVRSWLTAEISSNGWSSASIAKGLTDDVMTTLVHNFQQFDNRMKQAILLGVICMRKADLIALGDDLIK</sequence>
<feature type="non-terminal residue" evidence="1">
    <location>
        <position position="77"/>
    </location>
</feature>
<accession>A0A1C7N6H1</accession>